<evidence type="ECO:0000313" key="10">
    <source>
        <dbReference type="EMBL" id="TPX70519.1"/>
    </source>
</evidence>
<sequence>MYQRPENALKRAEELIAVSQHESALDLLHEVIMSKRTRATSIAVLEPILLRFIELAVIMRKGKVAKEGLHQYKNISQNVTVTAIELVIKKFIDLSEAKVAEAQTKADKINLDNVDDLEATETPESIILSTVSGDVSKDRTDREVVTPWLKFLWEAYRTALDILRNNSRLEILYQTMASQAFKFCLKYTRKTEFRRLCEILRQHLTTSAKYAHQTHSINLSDPETLQRHLDTRFEQLNAAAELELWQEGFRSIEDIHTLFVVSKKPPKAYMQAQYYEKLARIFSVGENYLFHAAAVSKYFSIAKMNKNMPEEEQERWATLVMMSALSIPIIAASKTRTTTADTDDNKPRDQRLTNLLRVSKIPTRESLLKEALNKAVFARVRPEVRELYTILEVDFHPLSISKKIAPLIQKLSSHKEFSKYSRPLHQVILTRLLQQLSQVYQSITIESIVQLASFPSLSATNSVNFDEGTIEKFIMNGCRKGELNIRVNHMTRTITFETDVFAGSKATGSKGPRVQSTPAEQMRTHLTNLANRLNTAVTLISPHKLQEKREAQQEAFRAALEAMEEERRLASERVILIEKRREIKEYEAAKKIREDEIKRIEQARKEAEAEKVRMEEEVRRREMEKIAQIRAEREREEAMKLAERIAGDGKNKNIKDELMNLDTKTLMDKQLELLEQEKRDLANKMRQISKRLDHTERAMRRAESPKWEADHVEQKRIDKAYHNALAAAQQEATKTKHATDLKVKARVTRILPDFLAHKAKLDAVRQADYEAKVARAEALISEAKAQRIAEFRKKKAEEMARTRKEEEARRLRAEEERIRLEEGQRLSAEKAARDAARKAEEAERTKKLDETYQRQQERERAAEERVKQRERERLEERARQQQQQQEPASRGGDVWTRRPQPVSAAAATPADAGDTWRSKNVSATPSESSSTGPISSSGKYVPPSRRTAEAQRSAEGGKPAAFGAFGGSRNEERRGGDDRFGASRSSAFGARRDGDVNRGRDAPPPLQPPAGGGWRERAAAAERTGSGAGAAPASGGPAKYVPPNRRDN</sequence>
<dbReference type="FunFam" id="1.25.40.860:FF:000003">
    <property type="entry name" value="Eukaryotic translation initiation factor 3 subunit A"/>
    <property type="match status" value="1"/>
</dbReference>
<feature type="compositionally biased region" description="Basic and acidic residues" evidence="8">
    <location>
        <begin position="969"/>
        <end position="981"/>
    </location>
</feature>
<evidence type="ECO:0000256" key="1">
    <source>
        <dbReference type="ARBA" id="ARBA00004496"/>
    </source>
</evidence>
<evidence type="ECO:0000256" key="3">
    <source>
        <dbReference type="ARBA" id="ARBA00022540"/>
    </source>
</evidence>
<dbReference type="GO" id="GO:0043614">
    <property type="term" value="C:multi-eIF complex"/>
    <property type="evidence" value="ECO:0007669"/>
    <property type="project" value="TreeGrafter"/>
</dbReference>
<feature type="compositionally biased region" description="Low complexity" evidence="8">
    <location>
        <begin position="904"/>
        <end position="915"/>
    </location>
</feature>
<evidence type="ECO:0000256" key="4">
    <source>
        <dbReference type="ARBA" id="ARBA00022884"/>
    </source>
</evidence>
<evidence type="ECO:0000313" key="11">
    <source>
        <dbReference type="Proteomes" id="UP000320333"/>
    </source>
</evidence>
<dbReference type="PANTHER" id="PTHR14005:SF0">
    <property type="entry name" value="EUKARYOTIC TRANSLATION INITIATION FACTOR 3 SUBUNIT A"/>
    <property type="match status" value="1"/>
</dbReference>
<comment type="function">
    <text evidence="7">RNA-binding component of the eukaryotic translation initiation factor 3 (eIF-3) complex, which is involved in protein synthesis of a specialized repertoire of mRNAs and, together with other initiation factors, stimulates binding of mRNA and methionyl-tRNAi to the 40S ribosome. The eIF-3 complex specifically targets and initiates translation of a subset of mRNAs involved in cell proliferation.</text>
</comment>
<dbReference type="Gene3D" id="4.10.860.10">
    <property type="entry name" value="UVR domain"/>
    <property type="match status" value="1"/>
</dbReference>
<dbReference type="Gene3D" id="1.25.40.860">
    <property type="match status" value="2"/>
</dbReference>
<name>A0A507F2L6_9FUNG</name>
<dbReference type="PANTHER" id="PTHR14005">
    <property type="entry name" value="EUKARYOTIC TRANSLATION INITIATION FACTOR 3, THETA SUBUNIT"/>
    <property type="match status" value="1"/>
</dbReference>
<feature type="region of interest" description="Disordered" evidence="8">
    <location>
        <begin position="819"/>
        <end position="1048"/>
    </location>
</feature>
<keyword evidence="11" id="KW-1185">Reference proteome</keyword>
<dbReference type="SMART" id="SM00088">
    <property type="entry name" value="PINT"/>
    <property type="match status" value="1"/>
</dbReference>
<organism evidence="10 11">
    <name type="scientific">Chytriomyces confervae</name>
    <dbReference type="NCBI Taxonomy" id="246404"/>
    <lineage>
        <taxon>Eukaryota</taxon>
        <taxon>Fungi</taxon>
        <taxon>Fungi incertae sedis</taxon>
        <taxon>Chytridiomycota</taxon>
        <taxon>Chytridiomycota incertae sedis</taxon>
        <taxon>Chytridiomycetes</taxon>
        <taxon>Chytridiales</taxon>
        <taxon>Chytriomycetaceae</taxon>
        <taxon>Chytriomyces</taxon>
    </lineage>
</organism>
<evidence type="ECO:0000256" key="2">
    <source>
        <dbReference type="ARBA" id="ARBA00022490"/>
    </source>
</evidence>
<dbReference type="InterPro" id="IPR000717">
    <property type="entry name" value="PCI_dom"/>
</dbReference>
<dbReference type="GO" id="GO:0016282">
    <property type="term" value="C:eukaryotic 43S preinitiation complex"/>
    <property type="evidence" value="ECO:0007669"/>
    <property type="project" value="UniProtKB-UniRule"/>
</dbReference>
<comment type="subcellular location">
    <subcellularLocation>
        <location evidence="1 7">Cytoplasm</location>
    </subcellularLocation>
</comment>
<proteinExistence type="inferred from homology"/>
<feature type="compositionally biased region" description="Low complexity" evidence="8">
    <location>
        <begin position="924"/>
        <end position="938"/>
    </location>
</feature>
<feature type="compositionally biased region" description="Low complexity" evidence="8">
    <location>
        <begin position="954"/>
        <end position="963"/>
    </location>
</feature>
<dbReference type="GO" id="GO:0003729">
    <property type="term" value="F:mRNA binding"/>
    <property type="evidence" value="ECO:0007669"/>
    <property type="project" value="TreeGrafter"/>
</dbReference>
<feature type="coiled-coil region" evidence="7">
    <location>
        <begin position="664"/>
        <end position="698"/>
    </location>
</feature>
<keyword evidence="2 7" id="KW-0963">Cytoplasm</keyword>
<feature type="compositionally biased region" description="Basic and acidic residues" evidence="8">
    <location>
        <begin position="990"/>
        <end position="1001"/>
    </location>
</feature>
<dbReference type="FunFam" id="4.10.860.10:FF:000001">
    <property type="entry name" value="Eukaryotic translation initiation factor 3 subunit A"/>
    <property type="match status" value="1"/>
</dbReference>
<dbReference type="EMBL" id="QEAP01000281">
    <property type="protein sequence ID" value="TPX70519.1"/>
    <property type="molecule type" value="Genomic_DNA"/>
</dbReference>
<accession>A0A507F2L6</accession>
<comment type="subunit">
    <text evidence="7">Component of the eukaryotic translation initiation factor 3 (eIF-3) complex.</text>
</comment>
<gene>
    <name evidence="7" type="primary">TIF32</name>
    <name evidence="10" type="ORF">CcCBS67573_g06495</name>
</gene>
<keyword evidence="4 7" id="KW-0694">RNA-binding</keyword>
<dbReference type="GO" id="GO:0002188">
    <property type="term" value="P:translation reinitiation"/>
    <property type="evidence" value="ECO:0007669"/>
    <property type="project" value="TreeGrafter"/>
</dbReference>
<evidence type="ECO:0000256" key="6">
    <source>
        <dbReference type="ARBA" id="ARBA00023054"/>
    </source>
</evidence>
<comment type="similarity">
    <text evidence="7">Belongs to the eIF-3 subunit A family.</text>
</comment>
<dbReference type="Pfam" id="PF01399">
    <property type="entry name" value="PCI"/>
    <property type="match status" value="1"/>
</dbReference>
<dbReference type="AlphaFoldDB" id="A0A507F2L6"/>
<dbReference type="GO" id="GO:0003743">
    <property type="term" value="F:translation initiation factor activity"/>
    <property type="evidence" value="ECO:0007669"/>
    <property type="project" value="UniProtKB-UniRule"/>
</dbReference>
<comment type="caution">
    <text evidence="10">The sequence shown here is derived from an EMBL/GenBank/DDBJ whole genome shotgun (WGS) entry which is preliminary data.</text>
</comment>
<dbReference type="InterPro" id="IPR027512">
    <property type="entry name" value="EIF3A"/>
</dbReference>
<feature type="domain" description="PCI" evidence="9">
    <location>
        <begin position="313"/>
        <end position="501"/>
    </location>
</feature>
<keyword evidence="3 7" id="KW-0396">Initiation factor</keyword>
<feature type="compositionally biased region" description="Basic and acidic residues" evidence="8">
    <location>
        <begin position="819"/>
        <end position="879"/>
    </location>
</feature>
<reference evidence="10 11" key="1">
    <citation type="journal article" date="2019" name="Sci. Rep.">
        <title>Comparative genomics of chytrid fungi reveal insights into the obligate biotrophic and pathogenic lifestyle of Synchytrium endobioticum.</title>
        <authorList>
            <person name="van de Vossenberg B.T.L.H."/>
            <person name="Warris S."/>
            <person name="Nguyen H.D.T."/>
            <person name="van Gent-Pelzer M.P.E."/>
            <person name="Joly D.L."/>
            <person name="van de Geest H.C."/>
            <person name="Bonants P.J.M."/>
            <person name="Smith D.S."/>
            <person name="Levesque C.A."/>
            <person name="van der Lee T.A.J."/>
        </authorList>
    </citation>
    <scope>NUCLEOTIDE SEQUENCE [LARGE SCALE GENOMIC DNA]</scope>
    <source>
        <strain evidence="10 11">CBS 675.73</strain>
    </source>
</reference>
<protein>
    <recommendedName>
        <fullName evidence="7">Eukaryotic translation initiation factor 3 subunit A</fullName>
        <shortName evidence="7">eIF3a</shortName>
    </recommendedName>
    <alternativeName>
        <fullName evidence="7">Eukaryotic translation initiation factor 3 110 kDa subunit homolog</fullName>
        <shortName evidence="7">eIF3 p110</shortName>
    </alternativeName>
    <alternativeName>
        <fullName evidence="7">Translation initiation factor eIF3, p110 subunit homolog</fullName>
    </alternativeName>
</protein>
<dbReference type="Pfam" id="PF22591">
    <property type="entry name" value="eIF3a_PCI_TPR-like"/>
    <property type="match status" value="1"/>
</dbReference>
<evidence type="ECO:0000256" key="8">
    <source>
        <dbReference type="SAM" id="MobiDB-lite"/>
    </source>
</evidence>
<evidence type="ECO:0000256" key="5">
    <source>
        <dbReference type="ARBA" id="ARBA00022917"/>
    </source>
</evidence>
<dbReference type="PROSITE" id="PS50250">
    <property type="entry name" value="PCI"/>
    <property type="match status" value="1"/>
</dbReference>
<feature type="compositionally biased region" description="Low complexity" evidence="8">
    <location>
        <begin position="1021"/>
        <end position="1038"/>
    </location>
</feature>
<keyword evidence="6 7" id="KW-0175">Coiled coil</keyword>
<keyword evidence="5 7" id="KW-0648">Protein biosynthesis</keyword>
<dbReference type="InterPro" id="IPR054711">
    <property type="entry name" value="eIF3a_PCI_TPR-like"/>
</dbReference>
<dbReference type="STRING" id="246404.A0A507F2L6"/>
<dbReference type="GO" id="GO:0071541">
    <property type="term" value="C:eukaryotic translation initiation factor 3 complex, eIF3m"/>
    <property type="evidence" value="ECO:0007669"/>
    <property type="project" value="TreeGrafter"/>
</dbReference>
<feature type="coiled-coil region" evidence="7">
    <location>
        <begin position="546"/>
        <end position="639"/>
    </location>
</feature>
<evidence type="ECO:0000259" key="9">
    <source>
        <dbReference type="PROSITE" id="PS50250"/>
    </source>
</evidence>
<dbReference type="OrthoDB" id="18884at2759"/>
<dbReference type="HAMAP" id="MF_03000">
    <property type="entry name" value="eIF3a"/>
    <property type="match status" value="1"/>
</dbReference>
<dbReference type="Proteomes" id="UP000320333">
    <property type="component" value="Unassembled WGS sequence"/>
</dbReference>
<evidence type="ECO:0000256" key="7">
    <source>
        <dbReference type="HAMAP-Rule" id="MF_03000"/>
    </source>
</evidence>
<dbReference type="GO" id="GO:0071540">
    <property type="term" value="C:eukaryotic translation initiation factor 3 complex, eIF3e"/>
    <property type="evidence" value="ECO:0007669"/>
    <property type="project" value="TreeGrafter"/>
</dbReference>
<dbReference type="GO" id="GO:0033290">
    <property type="term" value="C:eukaryotic 48S preinitiation complex"/>
    <property type="evidence" value="ECO:0007669"/>
    <property type="project" value="UniProtKB-UniRule"/>
</dbReference>
<dbReference type="GO" id="GO:0001732">
    <property type="term" value="P:formation of cytoplasmic translation initiation complex"/>
    <property type="evidence" value="ECO:0007669"/>
    <property type="project" value="UniProtKB-UniRule"/>
</dbReference>